<dbReference type="Proteomes" id="UP000054498">
    <property type="component" value="Unassembled WGS sequence"/>
</dbReference>
<evidence type="ECO:0000256" key="4">
    <source>
        <dbReference type="ARBA" id="ARBA00022794"/>
    </source>
</evidence>
<organism evidence="9 10">
    <name type="scientific">Monoraphidium neglectum</name>
    <dbReference type="NCBI Taxonomy" id="145388"/>
    <lineage>
        <taxon>Eukaryota</taxon>
        <taxon>Viridiplantae</taxon>
        <taxon>Chlorophyta</taxon>
        <taxon>core chlorophytes</taxon>
        <taxon>Chlorophyceae</taxon>
        <taxon>CS clade</taxon>
        <taxon>Sphaeropleales</taxon>
        <taxon>Selenastraceae</taxon>
        <taxon>Monoraphidium</taxon>
    </lineage>
</organism>
<dbReference type="GO" id="GO:0042073">
    <property type="term" value="P:intraciliary transport"/>
    <property type="evidence" value="ECO:0007669"/>
    <property type="project" value="TreeGrafter"/>
</dbReference>
<evidence type="ECO:0000313" key="10">
    <source>
        <dbReference type="Proteomes" id="UP000054498"/>
    </source>
</evidence>
<dbReference type="GO" id="GO:0030992">
    <property type="term" value="C:intraciliary transport particle B"/>
    <property type="evidence" value="ECO:0007669"/>
    <property type="project" value="TreeGrafter"/>
</dbReference>
<keyword evidence="4" id="KW-0970">Cilium biogenesis/degradation</keyword>
<dbReference type="Pfam" id="PF14559">
    <property type="entry name" value="TPR_19"/>
    <property type="match status" value="1"/>
</dbReference>
<keyword evidence="6" id="KW-0969">Cilium</keyword>
<dbReference type="SUPFAM" id="SSF48452">
    <property type="entry name" value="TPR-like"/>
    <property type="match status" value="1"/>
</dbReference>
<keyword evidence="10" id="KW-1185">Reference proteome</keyword>
<dbReference type="InterPro" id="IPR039941">
    <property type="entry name" value="TT30"/>
</dbReference>
<dbReference type="InterPro" id="IPR011990">
    <property type="entry name" value="TPR-like_helical_dom_sf"/>
</dbReference>
<dbReference type="STRING" id="145388.A0A0D2KIR7"/>
<evidence type="ECO:0000256" key="3">
    <source>
        <dbReference type="ARBA" id="ARBA00022737"/>
    </source>
</evidence>
<dbReference type="AlphaFoldDB" id="A0A0D2KIR7"/>
<evidence type="ECO:0000256" key="6">
    <source>
        <dbReference type="ARBA" id="ARBA00023069"/>
    </source>
</evidence>
<dbReference type="SMART" id="SM00028">
    <property type="entry name" value="TPR"/>
    <property type="match status" value="2"/>
</dbReference>
<dbReference type="PANTHER" id="PTHR20931:SF0">
    <property type="entry name" value="TETRATRICOPEPTIDE REPEAT PROTEIN 30"/>
    <property type="match status" value="1"/>
</dbReference>
<protein>
    <submittedName>
        <fullName evidence="9">Tetratricopeptide repeat protein 30A2</fullName>
    </submittedName>
</protein>
<dbReference type="GO" id="GO:0005879">
    <property type="term" value="C:axonemal microtubule"/>
    <property type="evidence" value="ECO:0007669"/>
    <property type="project" value="TreeGrafter"/>
</dbReference>
<accession>A0A0D2KIR7</accession>
<gene>
    <name evidence="9" type="ORF">MNEG_12307</name>
</gene>
<keyword evidence="7" id="KW-0966">Cell projection</keyword>
<keyword evidence="5 8" id="KW-0802">TPR repeat</keyword>
<evidence type="ECO:0000256" key="8">
    <source>
        <dbReference type="PROSITE-ProRule" id="PRU00339"/>
    </source>
</evidence>
<evidence type="ECO:0000256" key="7">
    <source>
        <dbReference type="ARBA" id="ARBA00023273"/>
    </source>
</evidence>
<evidence type="ECO:0000256" key="1">
    <source>
        <dbReference type="ARBA" id="ARBA00004138"/>
    </source>
</evidence>
<proteinExistence type="inferred from homology"/>
<dbReference type="GeneID" id="25729656"/>
<dbReference type="InterPro" id="IPR019734">
    <property type="entry name" value="TPR_rpt"/>
</dbReference>
<dbReference type="Gene3D" id="1.25.40.10">
    <property type="entry name" value="Tetratricopeptide repeat domain"/>
    <property type="match status" value="1"/>
</dbReference>
<evidence type="ECO:0000313" key="9">
    <source>
        <dbReference type="EMBL" id="KIY95653.1"/>
    </source>
</evidence>
<reference evidence="9 10" key="1">
    <citation type="journal article" date="2013" name="BMC Genomics">
        <title>Reconstruction of the lipid metabolism for the microalga Monoraphidium neglectum from its genome sequence reveals characteristics suitable for biofuel production.</title>
        <authorList>
            <person name="Bogen C."/>
            <person name="Al-Dilaimi A."/>
            <person name="Albersmeier A."/>
            <person name="Wichmann J."/>
            <person name="Grundmann M."/>
            <person name="Rupp O."/>
            <person name="Lauersen K.J."/>
            <person name="Blifernez-Klassen O."/>
            <person name="Kalinowski J."/>
            <person name="Goesmann A."/>
            <person name="Mussgnug J.H."/>
            <person name="Kruse O."/>
        </authorList>
    </citation>
    <scope>NUCLEOTIDE SEQUENCE [LARGE SCALE GENOMIC DNA]</scope>
    <source>
        <strain evidence="9 10">SAG 48.87</strain>
    </source>
</reference>
<dbReference type="GO" id="GO:0120170">
    <property type="term" value="F:intraciliary transport particle B binding"/>
    <property type="evidence" value="ECO:0007669"/>
    <property type="project" value="TreeGrafter"/>
</dbReference>
<dbReference type="PROSITE" id="PS50005">
    <property type="entry name" value="TPR"/>
    <property type="match status" value="1"/>
</dbReference>
<evidence type="ECO:0000256" key="5">
    <source>
        <dbReference type="ARBA" id="ARBA00022803"/>
    </source>
</evidence>
<dbReference type="OrthoDB" id="10249577at2759"/>
<comment type="subcellular location">
    <subcellularLocation>
        <location evidence="1">Cell projection</location>
        <location evidence="1">Cilium</location>
    </subcellularLocation>
</comment>
<name>A0A0D2KIR7_9CHLO</name>
<dbReference type="RefSeq" id="XP_013894673.1">
    <property type="nucleotide sequence ID" value="XM_014039219.1"/>
</dbReference>
<feature type="repeat" description="TPR" evidence="8">
    <location>
        <begin position="47"/>
        <end position="80"/>
    </location>
</feature>
<sequence>MAFMEHQPRAIPDGQITQSVYGYIRDQKWPDAVDVLQQQLLETPESRAALSLLGHCYFQTDEFELASQMYDQLSRLYPENEDYPLSLAHSLHKAGLYAEASKAAARVASSASQKHARAAATLQVAIAYEQGDVAACRRQLDQCGPDDPGAVANAGCLLFKEGDYAAAAKKFDDATHALGRLRASPSLP</sequence>
<dbReference type="PANTHER" id="PTHR20931">
    <property type="entry name" value="TETRATRICOPEPTIDE REPEAT PROTEIN 30"/>
    <property type="match status" value="1"/>
</dbReference>
<keyword evidence="3" id="KW-0677">Repeat</keyword>
<dbReference type="KEGG" id="mng:MNEG_12307"/>
<comment type="similarity">
    <text evidence="2">Belongs to the TTC30/dfy-1/fleer family.</text>
</comment>
<dbReference type="EMBL" id="KK103397">
    <property type="protein sequence ID" value="KIY95653.1"/>
    <property type="molecule type" value="Genomic_DNA"/>
</dbReference>
<evidence type="ECO:0000256" key="2">
    <source>
        <dbReference type="ARBA" id="ARBA00009522"/>
    </source>
</evidence>